<keyword evidence="4" id="KW-1185">Reference proteome</keyword>
<gene>
    <name evidence="3" type="ORF">H8S47_12415</name>
</gene>
<evidence type="ECO:0000313" key="4">
    <source>
        <dbReference type="Proteomes" id="UP000597613"/>
    </source>
</evidence>
<evidence type="ECO:0000256" key="2">
    <source>
        <dbReference type="SAM" id="Phobius"/>
    </source>
</evidence>
<evidence type="ECO:0000256" key="1">
    <source>
        <dbReference type="SAM" id="MobiDB-lite"/>
    </source>
</evidence>
<sequence length="117" mass="12030">MVAPFGAATAIVVVPVATIVATAAIAPVVMAIATMIVAAEITAITAMVATVVPTAIIVAVLLAVPAIALRLGRSGGAEAKRCEGQPGRDEMRKLHEMSSRTRRSGCAVDTDIERHRS</sequence>
<feature type="transmembrane region" description="Helical" evidence="2">
    <location>
        <begin position="12"/>
        <end position="38"/>
    </location>
</feature>
<keyword evidence="2" id="KW-1133">Transmembrane helix</keyword>
<evidence type="ECO:0000313" key="3">
    <source>
        <dbReference type="EMBL" id="MBC3942475.1"/>
    </source>
</evidence>
<name>A0ABR7APU8_9SPHN</name>
<accession>A0ABR7APU8</accession>
<feature type="transmembrane region" description="Helical" evidence="2">
    <location>
        <begin position="44"/>
        <end position="71"/>
    </location>
</feature>
<comment type="caution">
    <text evidence="3">The sequence shown here is derived from an EMBL/GenBank/DDBJ whole genome shotgun (WGS) entry which is preliminary data.</text>
</comment>
<feature type="region of interest" description="Disordered" evidence="1">
    <location>
        <begin position="75"/>
        <end position="117"/>
    </location>
</feature>
<dbReference type="RefSeq" id="WP_187504172.1">
    <property type="nucleotide sequence ID" value="NZ_CP162536.1"/>
</dbReference>
<dbReference type="Proteomes" id="UP000597613">
    <property type="component" value="Unassembled WGS sequence"/>
</dbReference>
<keyword evidence="2" id="KW-0472">Membrane</keyword>
<reference evidence="3 4" key="1">
    <citation type="submission" date="2020-08" db="EMBL/GenBank/DDBJ databases">
        <title>Putative novel bacterial strains isolated from necrotic wheat leaf tissues caused by Xanthomonas translucens.</title>
        <authorList>
            <person name="Tambong J.T."/>
        </authorList>
    </citation>
    <scope>NUCLEOTIDE SEQUENCE [LARGE SCALE GENOMIC DNA]</scope>
    <source>
        <strain evidence="4">DOAB 1063</strain>
    </source>
</reference>
<feature type="compositionally biased region" description="Basic and acidic residues" evidence="1">
    <location>
        <begin position="78"/>
        <end position="99"/>
    </location>
</feature>
<protein>
    <submittedName>
        <fullName evidence="3">Uncharacterized protein</fullName>
    </submittedName>
</protein>
<keyword evidence="2" id="KW-0812">Transmembrane</keyword>
<organism evidence="3 4">
    <name type="scientific">Sphingomonas albertensis</name>
    <dbReference type="NCBI Taxonomy" id="2762591"/>
    <lineage>
        <taxon>Bacteria</taxon>
        <taxon>Pseudomonadati</taxon>
        <taxon>Pseudomonadota</taxon>
        <taxon>Alphaproteobacteria</taxon>
        <taxon>Sphingomonadales</taxon>
        <taxon>Sphingomonadaceae</taxon>
        <taxon>Sphingomonas</taxon>
    </lineage>
</organism>
<dbReference type="EMBL" id="JACONT010000026">
    <property type="protein sequence ID" value="MBC3942475.1"/>
    <property type="molecule type" value="Genomic_DNA"/>
</dbReference>
<proteinExistence type="predicted"/>